<evidence type="ECO:0000256" key="1">
    <source>
        <dbReference type="ARBA" id="ARBA00006484"/>
    </source>
</evidence>
<name>A0A4P6UMN9_9BURK</name>
<dbReference type="GO" id="GO:0048038">
    <property type="term" value="F:quinone binding"/>
    <property type="evidence" value="ECO:0007669"/>
    <property type="project" value="TreeGrafter"/>
</dbReference>
<keyword evidence="2" id="KW-0560">Oxidoreductase</keyword>
<evidence type="ECO:0000259" key="4">
    <source>
        <dbReference type="SMART" id="SM00822"/>
    </source>
</evidence>
<accession>A0A4P6UMN9</accession>
<dbReference type="PRINTS" id="PR00080">
    <property type="entry name" value="SDRFAMILY"/>
</dbReference>
<feature type="domain" description="Ketoreductase" evidence="4">
    <location>
        <begin position="11"/>
        <end position="199"/>
    </location>
</feature>
<dbReference type="GO" id="GO:0016616">
    <property type="term" value="F:oxidoreductase activity, acting on the CH-OH group of donors, NAD or NADP as acceptor"/>
    <property type="evidence" value="ECO:0007669"/>
    <property type="project" value="UniProtKB-ARBA"/>
</dbReference>
<dbReference type="InterPro" id="IPR020904">
    <property type="entry name" value="Sc_DH/Rdtase_CS"/>
</dbReference>
<dbReference type="Proteomes" id="UP000292939">
    <property type="component" value="Chromosome"/>
</dbReference>
<evidence type="ECO:0000313" key="5">
    <source>
        <dbReference type="EMBL" id="QBK06473.1"/>
    </source>
</evidence>
<dbReference type="Pfam" id="PF00106">
    <property type="entry name" value="adh_short"/>
    <property type="match status" value="1"/>
</dbReference>
<evidence type="ECO:0000256" key="3">
    <source>
        <dbReference type="RuleBase" id="RU000363"/>
    </source>
</evidence>
<proteinExistence type="inferred from homology"/>
<dbReference type="EMBL" id="CP031395">
    <property type="protein sequence ID" value="QBK06473.1"/>
    <property type="molecule type" value="Genomic_DNA"/>
</dbReference>
<dbReference type="OrthoDB" id="9793499at2"/>
<dbReference type="GO" id="GO:0006633">
    <property type="term" value="P:fatty acid biosynthetic process"/>
    <property type="evidence" value="ECO:0007669"/>
    <property type="project" value="TreeGrafter"/>
</dbReference>
<dbReference type="PRINTS" id="PR00081">
    <property type="entry name" value="GDHRDH"/>
</dbReference>
<dbReference type="InterPro" id="IPR057326">
    <property type="entry name" value="KR_dom"/>
</dbReference>
<dbReference type="SMART" id="SM00822">
    <property type="entry name" value="PKS_KR"/>
    <property type="match status" value="1"/>
</dbReference>
<dbReference type="AlphaFoldDB" id="A0A4P6UMN9"/>
<evidence type="ECO:0000256" key="2">
    <source>
        <dbReference type="ARBA" id="ARBA00023002"/>
    </source>
</evidence>
<dbReference type="InterPro" id="IPR002347">
    <property type="entry name" value="SDR_fam"/>
</dbReference>
<dbReference type="Gene3D" id="3.40.50.720">
    <property type="entry name" value="NAD(P)-binding Rossmann-like Domain"/>
    <property type="match status" value="1"/>
</dbReference>
<dbReference type="FunFam" id="3.40.50.720:FF:000084">
    <property type="entry name" value="Short-chain dehydrogenase reductase"/>
    <property type="match status" value="1"/>
</dbReference>
<dbReference type="CDD" id="cd05233">
    <property type="entry name" value="SDR_c"/>
    <property type="match status" value="1"/>
</dbReference>
<evidence type="ECO:0000313" key="6">
    <source>
        <dbReference type="Proteomes" id="UP000292939"/>
    </source>
</evidence>
<sequence length="279" mass="29592">MKQHPASERRPVCIVTGASSGIGAATALLFAQRGHDVVINYASQADAAERVADQCRAAGAEALVVRADVADDAQCRALAEEVRRFWGRADVLVNSAGITTKFADLKDLDALSAADFEAIYRVNVIGTFQMCRAVAPLMKGAPAPAIVNISSMGGRMGTGSSMAYAASKGAVNTLTLSLARALAPAIRVNAVLPGMVDGQWLRKGLGETVFQERRKRYEARALLGAVVLPEDVARAAYGLATEALKQTGQLIDLEGGFLLGLECSLFELFQAVKNDERMH</sequence>
<protein>
    <submittedName>
        <fullName evidence="5">SDR family NAD(P)-dependent oxidoreductase</fullName>
    </submittedName>
</protein>
<comment type="similarity">
    <text evidence="1 3">Belongs to the short-chain dehydrogenases/reductases (SDR) family.</text>
</comment>
<dbReference type="KEGG" id="hgr:DW355_08990"/>
<dbReference type="PANTHER" id="PTHR42760">
    <property type="entry name" value="SHORT-CHAIN DEHYDROGENASES/REDUCTASES FAMILY MEMBER"/>
    <property type="match status" value="1"/>
</dbReference>
<gene>
    <name evidence="5" type="ORF">DW355_08990</name>
</gene>
<dbReference type="InterPro" id="IPR036291">
    <property type="entry name" value="NAD(P)-bd_dom_sf"/>
</dbReference>
<reference evidence="5 6" key="1">
    <citation type="submission" date="2018-07" db="EMBL/GenBank/DDBJ databases">
        <title>Exploring interactions and the metabolic potential of the ultra-small soil bacteria Hylemonella gracilis.</title>
        <authorList>
            <person name="Tyc O."/>
            <person name="Kulkarni P."/>
            <person name="Gawehns F."/>
            <person name="Hundscheid M."/>
            <person name="Zweers H."/>
            <person name="Garbeva P."/>
        </authorList>
    </citation>
    <scope>NUCLEOTIDE SEQUENCE [LARGE SCALE GENOMIC DNA]</scope>
    <source>
        <strain evidence="5 6">NS1</strain>
    </source>
</reference>
<organism evidence="5 6">
    <name type="scientific">Hylemonella gracilis</name>
    <dbReference type="NCBI Taxonomy" id="80880"/>
    <lineage>
        <taxon>Bacteria</taxon>
        <taxon>Pseudomonadati</taxon>
        <taxon>Pseudomonadota</taxon>
        <taxon>Betaproteobacteria</taxon>
        <taxon>Burkholderiales</taxon>
        <taxon>Comamonadaceae</taxon>
        <taxon>Hylemonella</taxon>
    </lineage>
</organism>
<dbReference type="SUPFAM" id="SSF51735">
    <property type="entry name" value="NAD(P)-binding Rossmann-fold domains"/>
    <property type="match status" value="1"/>
</dbReference>
<dbReference type="PANTHER" id="PTHR42760:SF133">
    <property type="entry name" value="3-OXOACYL-[ACYL-CARRIER-PROTEIN] REDUCTASE"/>
    <property type="match status" value="1"/>
</dbReference>
<dbReference type="PROSITE" id="PS00061">
    <property type="entry name" value="ADH_SHORT"/>
    <property type="match status" value="1"/>
</dbReference>